<evidence type="ECO:0000259" key="6">
    <source>
        <dbReference type="PROSITE" id="PS50043"/>
    </source>
</evidence>
<comment type="caution">
    <text evidence="8">The sequence shown here is derived from an EMBL/GenBank/DDBJ whole genome shotgun (WGS) entry which is preliminary data.</text>
</comment>
<evidence type="ECO:0000259" key="7">
    <source>
        <dbReference type="PROSITE" id="PS50110"/>
    </source>
</evidence>
<evidence type="ECO:0000256" key="2">
    <source>
        <dbReference type="ARBA" id="ARBA00023015"/>
    </source>
</evidence>
<dbReference type="SUPFAM" id="SSF52172">
    <property type="entry name" value="CheY-like"/>
    <property type="match status" value="1"/>
</dbReference>
<dbReference type="InterPro" id="IPR000792">
    <property type="entry name" value="Tscrpt_reg_LuxR_C"/>
</dbReference>
<dbReference type="CDD" id="cd17535">
    <property type="entry name" value="REC_NarL-like"/>
    <property type="match status" value="1"/>
</dbReference>
<keyword evidence="9" id="KW-1185">Reference proteome</keyword>
<evidence type="ECO:0000256" key="3">
    <source>
        <dbReference type="ARBA" id="ARBA00023125"/>
    </source>
</evidence>
<dbReference type="PROSITE" id="PS00622">
    <property type="entry name" value="HTH_LUXR_1"/>
    <property type="match status" value="1"/>
</dbReference>
<evidence type="ECO:0000256" key="5">
    <source>
        <dbReference type="PROSITE-ProRule" id="PRU00169"/>
    </source>
</evidence>
<feature type="domain" description="HTH luxR-type" evidence="6">
    <location>
        <begin position="148"/>
        <end position="213"/>
    </location>
</feature>
<evidence type="ECO:0000313" key="8">
    <source>
        <dbReference type="EMBL" id="GGD49576.1"/>
    </source>
</evidence>
<dbReference type="SUPFAM" id="SSF46894">
    <property type="entry name" value="C-terminal effector domain of the bipartite response regulators"/>
    <property type="match status" value="1"/>
</dbReference>
<dbReference type="PROSITE" id="PS50043">
    <property type="entry name" value="HTH_LUXR_2"/>
    <property type="match status" value="1"/>
</dbReference>
<organism evidence="8 9">
    <name type="scientific">Emticicia aquatilis</name>
    <dbReference type="NCBI Taxonomy" id="1537369"/>
    <lineage>
        <taxon>Bacteria</taxon>
        <taxon>Pseudomonadati</taxon>
        <taxon>Bacteroidota</taxon>
        <taxon>Cytophagia</taxon>
        <taxon>Cytophagales</taxon>
        <taxon>Leadbetterellaceae</taxon>
        <taxon>Emticicia</taxon>
    </lineage>
</organism>
<dbReference type="GO" id="GO:0006355">
    <property type="term" value="P:regulation of DNA-templated transcription"/>
    <property type="evidence" value="ECO:0007669"/>
    <property type="project" value="InterPro"/>
</dbReference>
<keyword evidence="3 8" id="KW-0238">DNA-binding</keyword>
<dbReference type="PANTHER" id="PTHR43214:SF24">
    <property type="entry name" value="TRANSCRIPTIONAL REGULATORY PROTEIN NARL-RELATED"/>
    <property type="match status" value="1"/>
</dbReference>
<dbReference type="InterPro" id="IPR058245">
    <property type="entry name" value="NreC/VraR/RcsB-like_REC"/>
</dbReference>
<dbReference type="SMART" id="SM00421">
    <property type="entry name" value="HTH_LUXR"/>
    <property type="match status" value="1"/>
</dbReference>
<evidence type="ECO:0000256" key="4">
    <source>
        <dbReference type="ARBA" id="ARBA00023163"/>
    </source>
</evidence>
<dbReference type="PROSITE" id="PS50110">
    <property type="entry name" value="RESPONSE_REGULATORY"/>
    <property type="match status" value="1"/>
</dbReference>
<dbReference type="Gene3D" id="3.40.50.2300">
    <property type="match status" value="1"/>
</dbReference>
<gene>
    <name evidence="8" type="ORF">GCM10011514_12180</name>
</gene>
<dbReference type="InterPro" id="IPR016032">
    <property type="entry name" value="Sig_transdc_resp-reg_C-effctor"/>
</dbReference>
<dbReference type="PRINTS" id="PR00038">
    <property type="entry name" value="HTHLUXR"/>
</dbReference>
<dbReference type="SMART" id="SM00448">
    <property type="entry name" value="REC"/>
    <property type="match status" value="1"/>
</dbReference>
<dbReference type="InterPro" id="IPR011006">
    <property type="entry name" value="CheY-like_superfamily"/>
</dbReference>
<reference evidence="8" key="2">
    <citation type="submission" date="2020-09" db="EMBL/GenBank/DDBJ databases">
        <authorList>
            <person name="Sun Q."/>
            <person name="Zhou Y."/>
        </authorList>
    </citation>
    <scope>NUCLEOTIDE SEQUENCE</scope>
    <source>
        <strain evidence="8">CGMCC 1.15958</strain>
    </source>
</reference>
<feature type="modified residue" description="4-aspartylphosphate" evidence="5">
    <location>
        <position position="59"/>
    </location>
</feature>
<protein>
    <submittedName>
        <fullName evidence="8">DNA-binding response regulator</fullName>
    </submittedName>
</protein>
<dbReference type="Pfam" id="PF00072">
    <property type="entry name" value="Response_reg"/>
    <property type="match status" value="1"/>
</dbReference>
<dbReference type="GO" id="GO:0000160">
    <property type="term" value="P:phosphorelay signal transduction system"/>
    <property type="evidence" value="ECO:0007669"/>
    <property type="project" value="InterPro"/>
</dbReference>
<dbReference type="InterPro" id="IPR001789">
    <property type="entry name" value="Sig_transdc_resp-reg_receiver"/>
</dbReference>
<reference evidence="8" key="1">
    <citation type="journal article" date="2014" name="Int. J. Syst. Evol. Microbiol.">
        <title>Complete genome sequence of Corynebacterium casei LMG S-19264T (=DSM 44701T), isolated from a smear-ripened cheese.</title>
        <authorList>
            <consortium name="US DOE Joint Genome Institute (JGI-PGF)"/>
            <person name="Walter F."/>
            <person name="Albersmeier A."/>
            <person name="Kalinowski J."/>
            <person name="Ruckert C."/>
        </authorList>
    </citation>
    <scope>NUCLEOTIDE SEQUENCE</scope>
    <source>
        <strain evidence="8">CGMCC 1.15958</strain>
    </source>
</reference>
<dbReference type="AlphaFoldDB" id="A0A917DMZ9"/>
<dbReference type="GO" id="GO:0003677">
    <property type="term" value="F:DNA binding"/>
    <property type="evidence" value="ECO:0007669"/>
    <property type="project" value="UniProtKB-KW"/>
</dbReference>
<sequence length="215" mass="24255">MPETVIKVALYEDNLTLRTSLTHLLQSSEEFDFMGAYESPINIIQNCKNEGIPDVILMDVDMPQMNGIEATQLIKEHFPQVNILILTVFEDRDKLFSALQAGASGYLLKKSKIIEIIEAIHEIYHGGSPMTPAIARKVLEYFAQPKVIKNEENNLSERELDILKCLVNGDSYKMIASNCYISMGTVRSHINNIYKKLHVNSKSEAVVKALKDKLV</sequence>
<dbReference type="Pfam" id="PF00196">
    <property type="entry name" value="GerE"/>
    <property type="match status" value="1"/>
</dbReference>
<name>A0A917DMZ9_9BACT</name>
<dbReference type="EMBL" id="BMKK01000002">
    <property type="protein sequence ID" value="GGD49576.1"/>
    <property type="molecule type" value="Genomic_DNA"/>
</dbReference>
<feature type="domain" description="Response regulatory" evidence="7">
    <location>
        <begin position="7"/>
        <end position="124"/>
    </location>
</feature>
<dbReference type="Proteomes" id="UP000609064">
    <property type="component" value="Unassembled WGS sequence"/>
</dbReference>
<keyword evidence="2" id="KW-0805">Transcription regulation</keyword>
<accession>A0A917DMZ9</accession>
<dbReference type="PANTHER" id="PTHR43214">
    <property type="entry name" value="TWO-COMPONENT RESPONSE REGULATOR"/>
    <property type="match status" value="1"/>
</dbReference>
<keyword evidence="4" id="KW-0804">Transcription</keyword>
<dbReference type="CDD" id="cd06170">
    <property type="entry name" value="LuxR_C_like"/>
    <property type="match status" value="1"/>
</dbReference>
<dbReference type="InterPro" id="IPR039420">
    <property type="entry name" value="WalR-like"/>
</dbReference>
<proteinExistence type="predicted"/>
<evidence type="ECO:0000313" key="9">
    <source>
        <dbReference type="Proteomes" id="UP000609064"/>
    </source>
</evidence>
<keyword evidence="1 5" id="KW-0597">Phosphoprotein</keyword>
<evidence type="ECO:0000256" key="1">
    <source>
        <dbReference type="ARBA" id="ARBA00022553"/>
    </source>
</evidence>